<dbReference type="GO" id="GO:0003677">
    <property type="term" value="F:DNA binding"/>
    <property type="evidence" value="ECO:0007669"/>
    <property type="project" value="InterPro"/>
</dbReference>
<reference evidence="4" key="1">
    <citation type="journal article" date="2021" name="Nat. Commun.">
        <title>Genetic determinants of endophytism in the Arabidopsis root mycobiome.</title>
        <authorList>
            <person name="Mesny F."/>
            <person name="Miyauchi S."/>
            <person name="Thiergart T."/>
            <person name="Pickel B."/>
            <person name="Atanasova L."/>
            <person name="Karlsson M."/>
            <person name="Huettel B."/>
            <person name="Barry K.W."/>
            <person name="Haridas S."/>
            <person name="Chen C."/>
            <person name="Bauer D."/>
            <person name="Andreopoulos W."/>
            <person name="Pangilinan J."/>
            <person name="LaButti K."/>
            <person name="Riley R."/>
            <person name="Lipzen A."/>
            <person name="Clum A."/>
            <person name="Drula E."/>
            <person name="Henrissat B."/>
            <person name="Kohler A."/>
            <person name="Grigoriev I.V."/>
            <person name="Martin F.M."/>
            <person name="Hacquard S."/>
        </authorList>
    </citation>
    <scope>NUCLEOTIDE SEQUENCE</scope>
    <source>
        <strain evidence="4">MPI-CAGE-CH-0235</strain>
    </source>
</reference>
<sequence>MPTADTNANANTGVCTTCLAHGTECFFSSGGGRPTLPQRRSRTARFRDGEPERIDALSVASAEPSFAQAHIQAHVRAATPPPPQPEPSPPPPEESPLALASRDDQRLSLHIIGPTVDYDSQVLANYLAGFPGGSRAARMIVPASAAHPRPVLFTTVDKRPFGMPERKSVSAEKLAIIEKLLEPLTDALVDEYFLRSNACFPLLDQESFRKQYRENKERISPALLACLYASTLIYWPYSPTLSKSKCPDARFIWNLAIEATYSELYLSPGLSVINALILNIGGRPNTSLIGNGVLLASAVSMANSLGLNRSPLDWDIPQSEKCLRMKIWWALLVHDRWTSLAHGTPPHISPLYYDVPLPSLDHVFSETDPEEEKSAGSIYVALLGLTHILEQYLQYMFTVSSGSRSVTLEELGRFLEDWVDGLSGHVRLIILRGRSLGLQGAANLRLAYLSIRLLQQRLEIEAEKRHSAAGPSAACYTQARRTSEEILMFTQELQPEQLGDFWLPVTAFVFPSTVNFLLRCALETENTPQGLMQSLFFQVARGLMDALRRHQQASTWDLADVCLAQHTDIINRILSGEAVPNRPSDQAPLQEFIIPDASIMDQYFPSLWDPLQNAW</sequence>
<keyword evidence="5" id="KW-1185">Reference proteome</keyword>
<gene>
    <name evidence="4" type="ORF">B0I35DRAFT_452832</name>
</gene>
<dbReference type="GO" id="GO:0001080">
    <property type="term" value="P:nitrogen catabolite activation of transcription from RNA polymerase II promoter"/>
    <property type="evidence" value="ECO:0007669"/>
    <property type="project" value="TreeGrafter"/>
</dbReference>
<name>A0A8K0SLK2_9HYPO</name>
<evidence type="ECO:0000256" key="2">
    <source>
        <dbReference type="SAM" id="MobiDB-lite"/>
    </source>
</evidence>
<dbReference type="EMBL" id="JAGPNK010000011">
    <property type="protein sequence ID" value="KAH7311684.1"/>
    <property type="molecule type" value="Genomic_DNA"/>
</dbReference>
<evidence type="ECO:0000256" key="1">
    <source>
        <dbReference type="ARBA" id="ARBA00023242"/>
    </source>
</evidence>
<dbReference type="PANTHER" id="PTHR31668">
    <property type="entry name" value="GLUCOSE TRANSPORT TRANSCRIPTION REGULATOR RGT1-RELATED-RELATED"/>
    <property type="match status" value="1"/>
</dbReference>
<evidence type="ECO:0000313" key="4">
    <source>
        <dbReference type="EMBL" id="KAH7311684.1"/>
    </source>
</evidence>
<feature type="compositionally biased region" description="Pro residues" evidence="2">
    <location>
        <begin position="79"/>
        <end position="94"/>
    </location>
</feature>
<evidence type="ECO:0000259" key="3">
    <source>
        <dbReference type="SMART" id="SM00906"/>
    </source>
</evidence>
<dbReference type="GO" id="GO:0008270">
    <property type="term" value="F:zinc ion binding"/>
    <property type="evidence" value="ECO:0007669"/>
    <property type="project" value="InterPro"/>
</dbReference>
<dbReference type="PANTHER" id="PTHR31668:SF10">
    <property type="entry name" value="ZN(II)2CYS6 TRANSCRIPTION FACTOR (EUROFUNG)"/>
    <property type="match status" value="1"/>
</dbReference>
<dbReference type="AlphaFoldDB" id="A0A8K0SLK2"/>
<feature type="region of interest" description="Disordered" evidence="2">
    <location>
        <begin position="77"/>
        <end position="100"/>
    </location>
</feature>
<dbReference type="InterPro" id="IPR007219">
    <property type="entry name" value="XnlR_reg_dom"/>
</dbReference>
<feature type="region of interest" description="Disordered" evidence="2">
    <location>
        <begin position="28"/>
        <end position="51"/>
    </location>
</feature>
<dbReference type="GO" id="GO:0006351">
    <property type="term" value="P:DNA-templated transcription"/>
    <property type="evidence" value="ECO:0007669"/>
    <property type="project" value="InterPro"/>
</dbReference>
<proteinExistence type="predicted"/>
<dbReference type="InterPro" id="IPR050797">
    <property type="entry name" value="Carb_Metab_Trans_Reg"/>
</dbReference>
<comment type="caution">
    <text evidence="4">The sequence shown here is derived from an EMBL/GenBank/DDBJ whole genome shotgun (WGS) entry which is preliminary data.</text>
</comment>
<dbReference type="GO" id="GO:0005634">
    <property type="term" value="C:nucleus"/>
    <property type="evidence" value="ECO:0007669"/>
    <property type="project" value="TreeGrafter"/>
</dbReference>
<keyword evidence="1" id="KW-0539">Nucleus</keyword>
<protein>
    <submittedName>
        <fullName evidence="4">Fungal-specific transcription factor domain-containing protein</fullName>
    </submittedName>
</protein>
<dbReference type="CDD" id="cd12148">
    <property type="entry name" value="fungal_TF_MHR"/>
    <property type="match status" value="1"/>
</dbReference>
<dbReference type="Proteomes" id="UP000813444">
    <property type="component" value="Unassembled WGS sequence"/>
</dbReference>
<dbReference type="SMART" id="SM00906">
    <property type="entry name" value="Fungal_trans"/>
    <property type="match status" value="1"/>
</dbReference>
<dbReference type="Pfam" id="PF04082">
    <property type="entry name" value="Fungal_trans"/>
    <property type="match status" value="1"/>
</dbReference>
<organism evidence="4 5">
    <name type="scientific">Stachybotrys elegans</name>
    <dbReference type="NCBI Taxonomy" id="80388"/>
    <lineage>
        <taxon>Eukaryota</taxon>
        <taxon>Fungi</taxon>
        <taxon>Dikarya</taxon>
        <taxon>Ascomycota</taxon>
        <taxon>Pezizomycotina</taxon>
        <taxon>Sordariomycetes</taxon>
        <taxon>Hypocreomycetidae</taxon>
        <taxon>Hypocreales</taxon>
        <taxon>Stachybotryaceae</taxon>
        <taxon>Stachybotrys</taxon>
    </lineage>
</organism>
<feature type="domain" description="Xylanolytic transcriptional activator regulatory" evidence="3">
    <location>
        <begin position="291"/>
        <end position="364"/>
    </location>
</feature>
<dbReference type="OrthoDB" id="3034343at2759"/>
<evidence type="ECO:0000313" key="5">
    <source>
        <dbReference type="Proteomes" id="UP000813444"/>
    </source>
</evidence>
<accession>A0A8K0SLK2</accession>